<comment type="caution">
    <text evidence="2">The sequence shown here is derived from an EMBL/GenBank/DDBJ whole genome shotgun (WGS) entry which is preliminary data.</text>
</comment>
<name>A0A0G2F5C9_9PEZI</name>
<protein>
    <recommendedName>
        <fullName evidence="1">DUF218 domain-containing protein</fullName>
    </recommendedName>
</protein>
<dbReference type="PANTHER" id="PTHR30336">
    <property type="entry name" value="INNER MEMBRANE PROTEIN, PROBABLE PERMEASE"/>
    <property type="match status" value="1"/>
</dbReference>
<dbReference type="Proteomes" id="UP000034680">
    <property type="component" value="Unassembled WGS sequence"/>
</dbReference>
<dbReference type="EMBL" id="LCUC01000782">
    <property type="protein sequence ID" value="KKY29441.1"/>
    <property type="molecule type" value="Genomic_DNA"/>
</dbReference>
<dbReference type="PANTHER" id="PTHR30336:SF20">
    <property type="entry name" value="DUF218 DOMAIN-CONTAINING PROTEIN"/>
    <property type="match status" value="1"/>
</dbReference>
<evidence type="ECO:0000313" key="2">
    <source>
        <dbReference type="EMBL" id="KKY29441.1"/>
    </source>
</evidence>
<dbReference type="STRING" id="1214573.A0A0G2F5C9"/>
<dbReference type="Pfam" id="PF02698">
    <property type="entry name" value="DUF218"/>
    <property type="match status" value="1"/>
</dbReference>
<dbReference type="InterPro" id="IPR003848">
    <property type="entry name" value="DUF218"/>
</dbReference>
<dbReference type="CDD" id="cd06259">
    <property type="entry name" value="YdcF-like"/>
    <property type="match status" value="1"/>
</dbReference>
<reference evidence="2 3" key="1">
    <citation type="submission" date="2015-05" db="EMBL/GenBank/DDBJ databases">
        <title>Distinctive expansion of gene families associated with plant cell wall degradation and secondary metabolism in the genomes of grapevine trunk pathogens.</title>
        <authorList>
            <person name="Lawrence D.P."/>
            <person name="Travadon R."/>
            <person name="Rolshausen P.E."/>
            <person name="Baumgartner K."/>
        </authorList>
    </citation>
    <scope>NUCLEOTIDE SEQUENCE [LARGE SCALE GENOMIC DNA]</scope>
    <source>
        <strain evidence="2">DA912</strain>
    </source>
</reference>
<dbReference type="AlphaFoldDB" id="A0A0G2F5C9"/>
<dbReference type="OrthoDB" id="17725at2759"/>
<feature type="domain" description="DUF218" evidence="1">
    <location>
        <begin position="46"/>
        <end position="155"/>
    </location>
</feature>
<organism evidence="2 3">
    <name type="scientific">Diaporthe ampelina</name>
    <dbReference type="NCBI Taxonomy" id="1214573"/>
    <lineage>
        <taxon>Eukaryota</taxon>
        <taxon>Fungi</taxon>
        <taxon>Dikarya</taxon>
        <taxon>Ascomycota</taxon>
        <taxon>Pezizomycotina</taxon>
        <taxon>Sordariomycetes</taxon>
        <taxon>Sordariomycetidae</taxon>
        <taxon>Diaporthales</taxon>
        <taxon>Diaporthaceae</taxon>
        <taxon>Diaporthe</taxon>
    </lineage>
</organism>
<reference evidence="2 3" key="2">
    <citation type="submission" date="2015-05" db="EMBL/GenBank/DDBJ databases">
        <authorList>
            <person name="Morales-Cruz A."/>
            <person name="Amrine K.C."/>
            <person name="Cantu D."/>
        </authorList>
    </citation>
    <scope>NUCLEOTIDE SEQUENCE [LARGE SCALE GENOMIC DNA]</scope>
    <source>
        <strain evidence="2">DA912</strain>
    </source>
</reference>
<dbReference type="InterPro" id="IPR051599">
    <property type="entry name" value="Cell_Envelope_Assoc"/>
</dbReference>
<dbReference type="InterPro" id="IPR014729">
    <property type="entry name" value="Rossmann-like_a/b/a_fold"/>
</dbReference>
<gene>
    <name evidence="2" type="ORF">UCDDA912_g10632</name>
</gene>
<dbReference type="Gene3D" id="3.40.50.620">
    <property type="entry name" value="HUPs"/>
    <property type="match status" value="1"/>
</dbReference>
<accession>A0A0G2F5C9</accession>
<evidence type="ECO:0000313" key="3">
    <source>
        <dbReference type="Proteomes" id="UP000034680"/>
    </source>
</evidence>
<evidence type="ECO:0000259" key="1">
    <source>
        <dbReference type="Pfam" id="PF02698"/>
    </source>
</evidence>
<proteinExistence type="predicted"/>
<sequence length="226" mass="25783">MSLITTPISPGVENDARILYDYHRMSMPIQQSTDAIFTLCSFDLRVAHRAVDLFDRGKPQYLIFSGGYGKHTANLFTKPEAEVFADVALTRGVPRERILIEKESTNTGENVRFTYKLLKTMGLRSPGSMILVQSPYMERRTYATFRKQWPDPAVQFSVTSPQLSFDEYPCEAVPKDLFVTAMVETLVRIKKYPEKEFQITQDIPDEVWKAGKRLIAAGYNIENEAP</sequence>
<keyword evidence="3" id="KW-1185">Reference proteome</keyword>
<dbReference type="GO" id="GO:0005886">
    <property type="term" value="C:plasma membrane"/>
    <property type="evidence" value="ECO:0007669"/>
    <property type="project" value="TreeGrafter"/>
</dbReference>